<dbReference type="EMBL" id="CP062177">
    <property type="protein sequence ID" value="WXK40640.1"/>
    <property type="molecule type" value="Genomic_DNA"/>
</dbReference>
<dbReference type="PANTHER" id="PTHR34139">
    <property type="entry name" value="UPF0331 PROTEIN MJ0127"/>
    <property type="match status" value="1"/>
</dbReference>
<evidence type="ECO:0000256" key="1">
    <source>
        <dbReference type="ARBA" id="ARBA00022553"/>
    </source>
</evidence>
<dbReference type="InterPro" id="IPR051813">
    <property type="entry name" value="HepT_RNase_toxin"/>
</dbReference>
<gene>
    <name evidence="6" type="ORF">IHE29_15810</name>
</gene>
<dbReference type="PANTHER" id="PTHR34139:SF1">
    <property type="entry name" value="RNASE MJ1380-RELATED"/>
    <property type="match status" value="1"/>
</dbReference>
<protein>
    <submittedName>
        <fullName evidence="6">DUF86 domain-containing protein</fullName>
    </submittedName>
</protein>
<dbReference type="Proteomes" id="UP001493153">
    <property type="component" value="Plasmid unnamed"/>
</dbReference>
<geneLocation type="plasmid" evidence="6 7">
    <name>unnamed</name>
</geneLocation>
<evidence type="ECO:0000256" key="5">
    <source>
        <dbReference type="ARBA" id="ARBA00022801"/>
    </source>
</evidence>
<dbReference type="RefSeq" id="WP_013436671.1">
    <property type="nucleotide sequence ID" value="NZ_CP062177.1"/>
</dbReference>
<keyword evidence="6" id="KW-0614">Plasmid</keyword>
<evidence type="ECO:0000313" key="6">
    <source>
        <dbReference type="EMBL" id="WXK40640.1"/>
    </source>
</evidence>
<keyword evidence="4" id="KW-0547">Nucleotide-binding</keyword>
<organism evidence="6 7">
    <name type="scientific">Mycetohabitans rhizoxinica</name>
    <dbReference type="NCBI Taxonomy" id="412963"/>
    <lineage>
        <taxon>Bacteria</taxon>
        <taxon>Pseudomonadati</taxon>
        <taxon>Pseudomonadota</taxon>
        <taxon>Betaproteobacteria</taxon>
        <taxon>Burkholderiales</taxon>
        <taxon>Burkholderiaceae</taxon>
        <taxon>Mycetohabitans</taxon>
    </lineage>
</organism>
<keyword evidence="3" id="KW-0540">Nuclease</keyword>
<sequence>MSKDKQHLSAYLEHIVEAIQRIERYSENMDKAVFEATDMVQDAIVRNIEIVGEASNNIRKHHPEFVEAHADLPWGNAYGMRNALAHGYYQVDLDVVWNVVKRDLPRLRDDIQALLDGMTDKNNPSAAYPKF</sequence>
<name>A0ABZ2Q0N1_9BURK</name>
<keyword evidence="5" id="KW-0378">Hydrolase</keyword>
<accession>A0ABZ2Q0N1</accession>
<evidence type="ECO:0000313" key="7">
    <source>
        <dbReference type="Proteomes" id="UP001493153"/>
    </source>
</evidence>
<dbReference type="Pfam" id="PF01934">
    <property type="entry name" value="HepT-like"/>
    <property type="match status" value="1"/>
</dbReference>
<keyword evidence="2" id="KW-1277">Toxin-antitoxin system</keyword>
<keyword evidence="1" id="KW-0597">Phosphoprotein</keyword>
<proteinExistence type="predicted"/>
<dbReference type="InterPro" id="IPR008201">
    <property type="entry name" value="HepT-like"/>
</dbReference>
<reference evidence="6 7" key="1">
    <citation type="submission" date="2020-09" db="EMBL/GenBank/DDBJ databases">
        <title>Genome sequences of Mycetohabitans spp.</title>
        <authorList>
            <person name="Carter M.E."/>
            <person name="Carpenter S.C.D."/>
            <person name="Bogdanove A.J."/>
        </authorList>
    </citation>
    <scope>NUCLEOTIDE SEQUENCE [LARGE SCALE GENOMIC DNA]</scope>
    <source>
        <strain evidence="6 7">B12</strain>
        <plasmid evidence="6 7">unnamed</plasmid>
    </source>
</reference>
<evidence type="ECO:0000256" key="2">
    <source>
        <dbReference type="ARBA" id="ARBA00022649"/>
    </source>
</evidence>
<keyword evidence="7" id="KW-1185">Reference proteome</keyword>
<evidence type="ECO:0000256" key="3">
    <source>
        <dbReference type="ARBA" id="ARBA00022722"/>
    </source>
</evidence>
<evidence type="ECO:0000256" key="4">
    <source>
        <dbReference type="ARBA" id="ARBA00022741"/>
    </source>
</evidence>